<dbReference type="SUPFAM" id="SSF51735">
    <property type="entry name" value="NAD(P)-binding Rossmann-fold domains"/>
    <property type="match status" value="1"/>
</dbReference>
<dbReference type="AlphaFoldDB" id="A0A167H6P5"/>
<protein>
    <submittedName>
        <fullName evidence="4">D-isomer specific 2-hydroxyacid dehydrogenase</fullName>
    </submittedName>
</protein>
<dbReference type="InterPro" id="IPR036291">
    <property type="entry name" value="NAD(P)-bd_dom_sf"/>
</dbReference>
<dbReference type="Gene3D" id="3.40.50.720">
    <property type="entry name" value="NAD(P)-binding Rossmann-like Domain"/>
    <property type="match status" value="2"/>
</dbReference>
<keyword evidence="2" id="KW-0520">NAD</keyword>
<dbReference type="PANTHER" id="PTHR43333">
    <property type="entry name" value="2-HACID_DH_C DOMAIN-CONTAINING PROTEIN"/>
    <property type="match status" value="1"/>
</dbReference>
<dbReference type="PROSITE" id="PS00065">
    <property type="entry name" value="D_2_HYDROXYACID_DH_1"/>
    <property type="match status" value="1"/>
</dbReference>
<evidence type="ECO:0000256" key="2">
    <source>
        <dbReference type="ARBA" id="ARBA00023027"/>
    </source>
</evidence>
<dbReference type="InterPro" id="IPR006140">
    <property type="entry name" value="D-isomer_DH_NAD-bd"/>
</dbReference>
<evidence type="ECO:0000313" key="5">
    <source>
        <dbReference type="Proteomes" id="UP000243498"/>
    </source>
</evidence>
<dbReference type="SUPFAM" id="SSF52283">
    <property type="entry name" value="Formate/glycerate dehydrogenase catalytic domain-like"/>
    <property type="match status" value="1"/>
</dbReference>
<dbReference type="PANTHER" id="PTHR43333:SF1">
    <property type="entry name" value="D-ISOMER SPECIFIC 2-HYDROXYACID DEHYDROGENASE NAD-BINDING DOMAIN-CONTAINING PROTEIN"/>
    <property type="match status" value="1"/>
</dbReference>
<evidence type="ECO:0000259" key="3">
    <source>
        <dbReference type="Pfam" id="PF02826"/>
    </source>
</evidence>
<evidence type="ECO:0000313" key="4">
    <source>
        <dbReference type="EMBL" id="OAA47547.1"/>
    </source>
</evidence>
<proteinExistence type="predicted"/>
<gene>
    <name evidence="4" type="ORF">NOR_02037</name>
</gene>
<name>A0A167H6P5_METRR</name>
<comment type="caution">
    <text evidence="4">The sequence shown here is derived from an EMBL/GenBank/DDBJ whole genome shotgun (WGS) entry which is preliminary data.</text>
</comment>
<dbReference type="InterPro" id="IPR029752">
    <property type="entry name" value="D-isomer_DH_CS1"/>
</dbReference>
<dbReference type="Pfam" id="PF02826">
    <property type="entry name" value="2-Hacid_dh_C"/>
    <property type="match status" value="2"/>
</dbReference>
<dbReference type="OrthoDB" id="298012at2759"/>
<feature type="domain" description="D-isomer specific 2-hydroxyacid dehydrogenase NAD-binding" evidence="3">
    <location>
        <begin position="241"/>
        <end position="328"/>
    </location>
</feature>
<keyword evidence="5" id="KW-1185">Reference proteome</keyword>
<reference evidence="4 5" key="1">
    <citation type="journal article" date="2016" name="Genome Biol. Evol.">
        <title>Divergent and convergent evolution of fungal pathogenicity.</title>
        <authorList>
            <person name="Shang Y."/>
            <person name="Xiao G."/>
            <person name="Zheng P."/>
            <person name="Cen K."/>
            <person name="Zhan S."/>
            <person name="Wang C."/>
        </authorList>
    </citation>
    <scope>NUCLEOTIDE SEQUENCE [LARGE SCALE GENOMIC DNA]</scope>
    <source>
        <strain evidence="4 5">RCEF 4871</strain>
    </source>
</reference>
<keyword evidence="1" id="KW-0560">Oxidoreductase</keyword>
<dbReference type="CDD" id="cd12163">
    <property type="entry name" value="2-Hacid_dh_5"/>
    <property type="match status" value="1"/>
</dbReference>
<sequence length="365" mass="40530">MLDHVDRDMSLEGHKLLITGPWRVPPPPAQIAHIQARFPKLVIEVREKLWTRLVDSGQEEDQEKLWKDVTILVTQGELPDAAQAPRLQYVQLWTAGAEQVVNKPAFKDTRITFCTANGVHGPPVAEWVMTTFLAWQQKIPTYLQLQRRGNWNRLDEISDDSVDKRVGILGYGSIGRQVARVAKALGMDVYAYTLHARPTPESRRDDSYVPPGLGDPEGTLPSQWFSGRSTEHLHRFLGSGLDLLVVAIPLTCATRGLIAQAELNVLRKSRTFVANISRGSVLNTNDLVQALNDGVIGGAALDVTDPEPLVDGHPLWTSKNVIITPHISGVSAAYGKRVMDILELNLERLSRGKKLKNVVRREAGY</sequence>
<dbReference type="OMA" id="WIITTYL"/>
<dbReference type="GO" id="GO:0051287">
    <property type="term" value="F:NAD binding"/>
    <property type="evidence" value="ECO:0007669"/>
    <property type="project" value="InterPro"/>
</dbReference>
<dbReference type="EMBL" id="AZHC01000005">
    <property type="protein sequence ID" value="OAA47547.1"/>
    <property type="molecule type" value="Genomic_DNA"/>
</dbReference>
<organism evidence="4 5">
    <name type="scientific">Metarhizium rileyi (strain RCEF 4871)</name>
    <name type="common">Nomuraea rileyi</name>
    <dbReference type="NCBI Taxonomy" id="1649241"/>
    <lineage>
        <taxon>Eukaryota</taxon>
        <taxon>Fungi</taxon>
        <taxon>Dikarya</taxon>
        <taxon>Ascomycota</taxon>
        <taxon>Pezizomycotina</taxon>
        <taxon>Sordariomycetes</taxon>
        <taxon>Hypocreomycetidae</taxon>
        <taxon>Hypocreales</taxon>
        <taxon>Clavicipitaceae</taxon>
        <taxon>Metarhizium</taxon>
    </lineage>
</organism>
<dbReference type="GO" id="GO:0016491">
    <property type="term" value="F:oxidoreductase activity"/>
    <property type="evidence" value="ECO:0007669"/>
    <property type="project" value="UniProtKB-KW"/>
</dbReference>
<feature type="domain" description="D-isomer specific 2-hydroxyacid dehydrogenase NAD-binding" evidence="3">
    <location>
        <begin position="131"/>
        <end position="200"/>
    </location>
</feature>
<dbReference type="STRING" id="1081105.A0A167H6P5"/>
<dbReference type="Proteomes" id="UP000243498">
    <property type="component" value="Unassembled WGS sequence"/>
</dbReference>
<evidence type="ECO:0000256" key="1">
    <source>
        <dbReference type="ARBA" id="ARBA00023002"/>
    </source>
</evidence>
<accession>A0A167H6P5</accession>